<evidence type="ECO:0000256" key="1">
    <source>
        <dbReference type="SAM" id="MobiDB-lite"/>
    </source>
</evidence>
<feature type="compositionally biased region" description="Basic and acidic residues" evidence="1">
    <location>
        <begin position="182"/>
        <end position="192"/>
    </location>
</feature>
<evidence type="ECO:0000313" key="2">
    <source>
        <dbReference type="EMBL" id="GAA5073461.1"/>
    </source>
</evidence>
<dbReference type="RefSeq" id="WP_259550459.1">
    <property type="nucleotide sequence ID" value="NZ_BAABHW010000002.1"/>
</dbReference>
<keyword evidence="3" id="KW-1185">Reference proteome</keyword>
<accession>A0ABP9L8Q4</accession>
<name>A0ABP9L8Q4_9RHOB</name>
<dbReference type="EMBL" id="BAABHW010000002">
    <property type="protein sequence ID" value="GAA5073461.1"/>
    <property type="molecule type" value="Genomic_DNA"/>
</dbReference>
<proteinExistence type="predicted"/>
<reference evidence="3" key="1">
    <citation type="journal article" date="2019" name="Int. J. Syst. Evol. Microbiol.">
        <title>The Global Catalogue of Microorganisms (GCM) 10K type strain sequencing project: providing services to taxonomists for standard genome sequencing and annotation.</title>
        <authorList>
            <consortium name="The Broad Institute Genomics Platform"/>
            <consortium name="The Broad Institute Genome Sequencing Center for Infectious Disease"/>
            <person name="Wu L."/>
            <person name="Ma J."/>
        </authorList>
    </citation>
    <scope>NUCLEOTIDE SEQUENCE [LARGE SCALE GENOMIC DNA]</scope>
    <source>
        <strain evidence="3">JCM 18015</strain>
    </source>
</reference>
<comment type="caution">
    <text evidence="2">The sequence shown here is derived from an EMBL/GenBank/DDBJ whole genome shotgun (WGS) entry which is preliminary data.</text>
</comment>
<organism evidence="2 3">
    <name type="scientific">[Roseibacterium] beibuensis</name>
    <dbReference type="NCBI Taxonomy" id="1193142"/>
    <lineage>
        <taxon>Bacteria</taxon>
        <taxon>Pseudomonadati</taxon>
        <taxon>Pseudomonadota</taxon>
        <taxon>Alphaproteobacteria</taxon>
        <taxon>Rhodobacterales</taxon>
        <taxon>Roseobacteraceae</taxon>
        <taxon>Roseicyclus</taxon>
    </lineage>
</organism>
<gene>
    <name evidence="2" type="ORF">GCM10023209_19400</name>
</gene>
<protein>
    <submittedName>
        <fullName evidence="2">Uncharacterized protein</fullName>
    </submittedName>
</protein>
<dbReference type="Proteomes" id="UP001499910">
    <property type="component" value="Unassembled WGS sequence"/>
</dbReference>
<evidence type="ECO:0000313" key="3">
    <source>
        <dbReference type="Proteomes" id="UP001499910"/>
    </source>
</evidence>
<feature type="region of interest" description="Disordered" evidence="1">
    <location>
        <begin position="173"/>
        <end position="194"/>
    </location>
</feature>
<sequence length="212" mass="23238">MQATTLIQAQPIEARAEVERVLRSGSAAAALLLFFDFASGPRQVCNRTVPVTDGYGATWEPLGIWPTFDDIGGGKGSLSPVRKYRLPVPVQMLRDQLAKLQAMPDLRSKPEYQDRTCMLALQLLKPGAGASGTDAALGVPMVLHTGFMDRLVIKYSRGSLVHELSVEGPLARRRVPNNGKLTPRDQKVRHPGDLGLDYVPEVPVRPSVWPNY</sequence>